<accession>A0A2K9ASV4</accession>
<name>A0A2K9ASV4_9GAMM</name>
<dbReference type="InterPro" id="IPR005653">
    <property type="entry name" value="OstA-like_N"/>
</dbReference>
<organism evidence="5 6">
    <name type="scientific">Kangiella profundi</name>
    <dbReference type="NCBI Taxonomy" id="1561924"/>
    <lineage>
        <taxon>Bacteria</taxon>
        <taxon>Pseudomonadati</taxon>
        <taxon>Pseudomonadota</taxon>
        <taxon>Gammaproteobacteria</taxon>
        <taxon>Kangiellales</taxon>
        <taxon>Kangiellaceae</taxon>
        <taxon>Kangiella</taxon>
    </lineage>
</organism>
<evidence type="ECO:0000256" key="2">
    <source>
        <dbReference type="SAM" id="MobiDB-lite"/>
    </source>
</evidence>
<dbReference type="PANTHER" id="PTHR36504:SF1">
    <property type="entry name" value="LIPOPOLYSACCHARIDE EXPORT SYSTEM PROTEIN LPTA"/>
    <property type="match status" value="1"/>
</dbReference>
<protein>
    <submittedName>
        <fullName evidence="5">OstA family protein</fullName>
    </submittedName>
</protein>
<evidence type="ECO:0000256" key="3">
    <source>
        <dbReference type="SAM" id="SignalP"/>
    </source>
</evidence>
<dbReference type="PANTHER" id="PTHR36504">
    <property type="entry name" value="LIPOPOLYSACCHARIDE EXPORT SYSTEM PROTEIN LPTA"/>
    <property type="match status" value="1"/>
</dbReference>
<feature type="compositionally biased region" description="Polar residues" evidence="2">
    <location>
        <begin position="233"/>
        <end position="242"/>
    </location>
</feature>
<evidence type="ECO:0000259" key="4">
    <source>
        <dbReference type="Pfam" id="PF03968"/>
    </source>
</evidence>
<dbReference type="GO" id="GO:0015920">
    <property type="term" value="P:lipopolysaccharide transport"/>
    <property type="evidence" value="ECO:0007669"/>
    <property type="project" value="TreeGrafter"/>
</dbReference>
<dbReference type="KEGG" id="kpd:CW740_02945"/>
<dbReference type="AlphaFoldDB" id="A0A2K9ASV4"/>
<proteinExistence type="predicted"/>
<dbReference type="InterPro" id="IPR052037">
    <property type="entry name" value="LPS_export_LptA"/>
</dbReference>
<dbReference type="RefSeq" id="WP_106646127.1">
    <property type="nucleotide sequence ID" value="NZ_BMGO01000002.1"/>
</dbReference>
<dbReference type="GO" id="GO:0009279">
    <property type="term" value="C:cell outer membrane"/>
    <property type="evidence" value="ECO:0007669"/>
    <property type="project" value="TreeGrafter"/>
</dbReference>
<evidence type="ECO:0000313" key="6">
    <source>
        <dbReference type="Proteomes" id="UP000232693"/>
    </source>
</evidence>
<keyword evidence="6" id="KW-1185">Reference proteome</keyword>
<dbReference type="Proteomes" id="UP000232693">
    <property type="component" value="Chromosome"/>
</dbReference>
<feature type="chain" id="PRO_5043624248" evidence="3">
    <location>
        <begin position="24"/>
        <end position="253"/>
    </location>
</feature>
<feature type="domain" description="Organic solvent tolerance-like N-terminal" evidence="4">
    <location>
        <begin position="96"/>
        <end position="208"/>
    </location>
</feature>
<sequence>MKFRLLTAALMLSSLTSVSLVQAATLEKSRLRSDRSNLDVQKNIIIYRDNVIYEHGNMTIYADSLTKQGENAGTITALGSPVKIHYVDETGETTDIDAPKIIYRQQSGELSASGDIKIVQSSGIDRLTLLGNQLTANQGATEGFGFVLNGAPTEFRIEQPSQPAIYATADQLRSNGKDKQTELVGNVKLQQGDSNMTAAFLTYDGTSKVISAGKSDSGDQRVETEFFWEQEQGDNATSNQSATEQQTEKEQQQ</sequence>
<dbReference type="Pfam" id="PF03968">
    <property type="entry name" value="LptD_N"/>
    <property type="match status" value="1"/>
</dbReference>
<dbReference type="EMBL" id="CP025120">
    <property type="protein sequence ID" value="AUD78251.1"/>
    <property type="molecule type" value="Genomic_DNA"/>
</dbReference>
<keyword evidence="1 3" id="KW-0732">Signal</keyword>
<dbReference type="OrthoDB" id="9795964at2"/>
<dbReference type="Gene3D" id="2.60.450.10">
    <property type="entry name" value="Lipopolysaccharide (LPS) transport protein A like domain"/>
    <property type="match status" value="2"/>
</dbReference>
<reference evidence="5 6" key="1">
    <citation type="submission" date="2017-12" db="EMBL/GenBank/DDBJ databases">
        <title>Kangiella profundi FT102 completed genome.</title>
        <authorList>
            <person name="Xu J."/>
            <person name="Wang J."/>
            <person name="Lu Y."/>
        </authorList>
    </citation>
    <scope>NUCLEOTIDE SEQUENCE [LARGE SCALE GENOMIC DNA]</scope>
    <source>
        <strain evidence="5 6">FT102</strain>
    </source>
</reference>
<dbReference type="GO" id="GO:0017089">
    <property type="term" value="F:glycolipid transfer activity"/>
    <property type="evidence" value="ECO:0007669"/>
    <property type="project" value="TreeGrafter"/>
</dbReference>
<gene>
    <name evidence="5" type="ORF">CW740_02945</name>
</gene>
<evidence type="ECO:0000256" key="1">
    <source>
        <dbReference type="ARBA" id="ARBA00022729"/>
    </source>
</evidence>
<evidence type="ECO:0000313" key="5">
    <source>
        <dbReference type="EMBL" id="AUD78251.1"/>
    </source>
</evidence>
<feature type="signal peptide" evidence="3">
    <location>
        <begin position="1"/>
        <end position="23"/>
    </location>
</feature>
<feature type="region of interest" description="Disordered" evidence="2">
    <location>
        <begin position="212"/>
        <end position="253"/>
    </location>
</feature>
<dbReference type="GO" id="GO:0030288">
    <property type="term" value="C:outer membrane-bounded periplasmic space"/>
    <property type="evidence" value="ECO:0007669"/>
    <property type="project" value="TreeGrafter"/>
</dbReference>